<keyword evidence="1" id="KW-0812">Transmembrane</keyword>
<dbReference type="Proteomes" id="UP000245124">
    <property type="component" value="Unassembled WGS sequence"/>
</dbReference>
<evidence type="ECO:0000256" key="1">
    <source>
        <dbReference type="SAM" id="Phobius"/>
    </source>
</evidence>
<comment type="caution">
    <text evidence="3">The sequence shown here is derived from an EMBL/GenBank/DDBJ whole genome shotgun (WGS) entry which is preliminary data.</text>
</comment>
<dbReference type="Pfam" id="PF13455">
    <property type="entry name" value="MUG113"/>
    <property type="match status" value="1"/>
</dbReference>
<evidence type="ECO:0000259" key="2">
    <source>
        <dbReference type="SMART" id="SM00974"/>
    </source>
</evidence>
<dbReference type="InterPro" id="IPR018306">
    <property type="entry name" value="Phage_T5_Orf172_DNA-bd"/>
</dbReference>
<dbReference type="AlphaFoldDB" id="A0A2R5FZS2"/>
<dbReference type="RefSeq" id="WP_109013424.1">
    <property type="nucleotide sequence ID" value="NZ_BDUD01000005.1"/>
</dbReference>
<feature type="domain" description="Bacteriophage T5 Orf172 DNA-binding" evidence="2">
    <location>
        <begin position="11"/>
        <end position="91"/>
    </location>
</feature>
<dbReference type="EMBL" id="BDUD01000005">
    <property type="protein sequence ID" value="GBG23549.1"/>
    <property type="molecule type" value="Genomic_DNA"/>
</dbReference>
<dbReference type="OrthoDB" id="483816at2"/>
<keyword evidence="4" id="KW-1185">Reference proteome</keyword>
<feature type="transmembrane region" description="Helical" evidence="1">
    <location>
        <begin position="180"/>
        <end position="197"/>
    </location>
</feature>
<protein>
    <recommendedName>
        <fullName evidence="2">Bacteriophage T5 Orf172 DNA-binding domain-containing protein</fullName>
    </recommendedName>
</protein>
<keyword evidence="1" id="KW-0472">Membrane</keyword>
<sequence>MKPGYIYLIHSVGTYRYKIGLTVAPRTPEERLKELNSRQSPYPLKLIHYVFVTDVYKVEKEIHQACKSFNVYREWFEFTNNAYLQQVIQLMERSNVAQRPNNNYQDYNQYHQKLSVSLPIIPRDIERASQEREEIPKYLISRRYEPHNRLRQGIVGEKNKKKKIKKREPTVLGKVFNNNFLFLVAIVICIILFLYVVSRLI</sequence>
<keyword evidence="1" id="KW-1133">Transmembrane helix</keyword>
<proteinExistence type="predicted"/>
<reference evidence="3 4" key="1">
    <citation type="submission" date="2017-06" db="EMBL/GenBank/DDBJ databases">
        <title>Genome sequencing of cyanobaciteial culture collection at National Institute for Environmental Studies (NIES).</title>
        <authorList>
            <person name="Hirose Y."/>
            <person name="Shimura Y."/>
            <person name="Fujisawa T."/>
            <person name="Nakamura Y."/>
            <person name="Kawachi M."/>
        </authorList>
    </citation>
    <scope>NUCLEOTIDE SEQUENCE [LARGE SCALE GENOMIC DNA]</scope>
    <source>
        <strain evidence="3 4">NIES-4072</strain>
    </source>
</reference>
<gene>
    <name evidence="3" type="ORF">NIES4072_72610</name>
</gene>
<organism evidence="3 4">
    <name type="scientific">Nostoc commune NIES-4072</name>
    <dbReference type="NCBI Taxonomy" id="2005467"/>
    <lineage>
        <taxon>Bacteria</taxon>
        <taxon>Bacillati</taxon>
        <taxon>Cyanobacteriota</taxon>
        <taxon>Cyanophyceae</taxon>
        <taxon>Nostocales</taxon>
        <taxon>Nostocaceae</taxon>
        <taxon>Nostoc</taxon>
    </lineage>
</organism>
<dbReference type="SMART" id="SM00974">
    <property type="entry name" value="T5orf172"/>
    <property type="match status" value="1"/>
</dbReference>
<evidence type="ECO:0000313" key="4">
    <source>
        <dbReference type="Proteomes" id="UP000245124"/>
    </source>
</evidence>
<name>A0A2R5FZS2_NOSCO</name>
<accession>A0A2R5FZS2</accession>
<evidence type="ECO:0000313" key="3">
    <source>
        <dbReference type="EMBL" id="GBG23549.1"/>
    </source>
</evidence>